<keyword evidence="2" id="KW-1185">Reference proteome</keyword>
<dbReference type="EMBL" id="JABBFV010000002">
    <property type="protein sequence ID" value="NML09405.1"/>
    <property type="molecule type" value="Genomic_DNA"/>
</dbReference>
<sequence>MTPSLDRIAAETRTWLAGADRPLILGLCGAQGSGKSTLAASLQAAMEAEGRRTAILSLDDLYLNGIARQQLADAVHPLFRTRGVPGTHDAVRGIAILDAAKVGAPLSLPRFDKGRDEPFGEEEAVGKVDLLIFEGWCVGARPQAESALAAPVNALERREDPDAIWRRYVNRQLWGIYAELFARIDRLVLLAAPDFGVVRDWRGQQEEALWTSKASGAMDAVQLDRFVQHYERLTRHILAEMPDRADLTLPLDHNRQPRADMYAYMKDKVRQ</sequence>
<reference evidence="1 2" key="1">
    <citation type="submission" date="2020-04" db="EMBL/GenBank/DDBJ databases">
        <title>Sphingobium sp. AR-3-1 isolated from Arctic soil.</title>
        <authorList>
            <person name="Dahal R.H."/>
            <person name="Chaudhary D.K."/>
        </authorList>
    </citation>
    <scope>NUCLEOTIDE SEQUENCE [LARGE SCALE GENOMIC DNA]</scope>
    <source>
        <strain evidence="1 2">AR-3-1</strain>
    </source>
</reference>
<gene>
    <name evidence="1" type="ORF">HHL08_04485</name>
</gene>
<keyword evidence="1" id="KW-0808">Transferase</keyword>
<dbReference type="RefSeq" id="WP_169571270.1">
    <property type="nucleotide sequence ID" value="NZ_JABBFV010000002.1"/>
</dbReference>
<proteinExistence type="predicted"/>
<protein>
    <submittedName>
        <fullName evidence="1">Kinase</fullName>
    </submittedName>
</protein>
<dbReference type="AlphaFoldDB" id="A0A7X9WT37"/>
<evidence type="ECO:0000313" key="2">
    <source>
        <dbReference type="Proteomes" id="UP000519023"/>
    </source>
</evidence>
<dbReference type="Proteomes" id="UP000519023">
    <property type="component" value="Unassembled WGS sequence"/>
</dbReference>
<evidence type="ECO:0000313" key="1">
    <source>
        <dbReference type="EMBL" id="NML09405.1"/>
    </source>
</evidence>
<accession>A0A7X9WT37</accession>
<keyword evidence="1" id="KW-0418">Kinase</keyword>
<dbReference type="InterPro" id="IPR027417">
    <property type="entry name" value="P-loop_NTPase"/>
</dbReference>
<comment type="caution">
    <text evidence="1">The sequence shown here is derived from an EMBL/GenBank/DDBJ whole genome shotgun (WGS) entry which is preliminary data.</text>
</comment>
<name>A0A7X9WT37_9SPHN</name>
<organism evidence="1 2">
    <name type="scientific">Sphingobium psychrophilum</name>
    <dbReference type="NCBI Taxonomy" id="2728834"/>
    <lineage>
        <taxon>Bacteria</taxon>
        <taxon>Pseudomonadati</taxon>
        <taxon>Pseudomonadota</taxon>
        <taxon>Alphaproteobacteria</taxon>
        <taxon>Sphingomonadales</taxon>
        <taxon>Sphingomonadaceae</taxon>
        <taxon>Sphingobium</taxon>
    </lineage>
</organism>
<dbReference type="GO" id="GO:0016301">
    <property type="term" value="F:kinase activity"/>
    <property type="evidence" value="ECO:0007669"/>
    <property type="project" value="UniProtKB-KW"/>
</dbReference>
<dbReference type="SUPFAM" id="SSF52540">
    <property type="entry name" value="P-loop containing nucleoside triphosphate hydrolases"/>
    <property type="match status" value="1"/>
</dbReference>
<dbReference type="Gene3D" id="3.40.50.300">
    <property type="entry name" value="P-loop containing nucleotide triphosphate hydrolases"/>
    <property type="match status" value="1"/>
</dbReference>